<dbReference type="InterPro" id="IPR013320">
    <property type="entry name" value="ConA-like_dom_sf"/>
</dbReference>
<comment type="similarity">
    <text evidence="1 6">Belongs to the glycosyl hydrolase 43 family.</text>
</comment>
<dbReference type="Proteomes" id="UP000005876">
    <property type="component" value="Chromosome"/>
</dbReference>
<feature type="active site" description="Proton donor" evidence="4">
    <location>
        <position position="179"/>
    </location>
</feature>
<dbReference type="GO" id="GO:0005975">
    <property type="term" value="P:carbohydrate metabolic process"/>
    <property type="evidence" value="ECO:0007669"/>
    <property type="project" value="InterPro"/>
</dbReference>
<dbReference type="InterPro" id="IPR041542">
    <property type="entry name" value="GH43_C2"/>
</dbReference>
<dbReference type="CDD" id="cd09001">
    <property type="entry name" value="GH43_FsAxh1-like"/>
    <property type="match status" value="1"/>
</dbReference>
<dbReference type="Gene3D" id="2.60.120.200">
    <property type="match status" value="1"/>
</dbReference>
<keyword evidence="2 6" id="KW-0378">Hydrolase</keyword>
<dbReference type="Pfam" id="PF04616">
    <property type="entry name" value="Glyco_hydro_43"/>
    <property type="match status" value="1"/>
</dbReference>
<feature type="site" description="Important for catalytic activity, responsible for pKa modulation of the active site Glu and correct orientation of both the proton donor and substrate" evidence="5">
    <location>
        <position position="126"/>
    </location>
</feature>
<dbReference type="HOGENOM" id="CLU_016508_1_0_9"/>
<protein>
    <submittedName>
        <fullName evidence="8">Glycoside hydrolase family 43</fullName>
    </submittedName>
</protein>
<dbReference type="PANTHER" id="PTHR42812:SF12">
    <property type="entry name" value="BETA-XYLOSIDASE-RELATED"/>
    <property type="match status" value="1"/>
</dbReference>
<evidence type="ECO:0000313" key="8">
    <source>
        <dbReference type="EMBL" id="AET60989.1"/>
    </source>
</evidence>
<dbReference type="InterPro" id="IPR023296">
    <property type="entry name" value="Glyco_hydro_beta-prop_sf"/>
</dbReference>
<evidence type="ECO:0000313" key="9">
    <source>
        <dbReference type="Proteomes" id="UP000005876"/>
    </source>
</evidence>
<evidence type="ECO:0000256" key="2">
    <source>
        <dbReference type="ARBA" id="ARBA00022801"/>
    </source>
</evidence>
<reference key="2">
    <citation type="submission" date="2011-11" db="EMBL/GenBank/DDBJ databases">
        <authorList>
            <person name="Shin S.H."/>
            <person name="Kim S."/>
            <person name="Kim J.Y."/>
        </authorList>
    </citation>
    <scope>NUCLEOTIDE SEQUENCE</scope>
    <source>
        <strain>HPL-003</strain>
    </source>
</reference>
<evidence type="ECO:0000256" key="1">
    <source>
        <dbReference type="ARBA" id="ARBA00009865"/>
    </source>
</evidence>
<reference evidence="9" key="1">
    <citation type="submission" date="2011-11" db="EMBL/GenBank/DDBJ databases">
        <title>Complete sequence of Paenibacillus terrae HPL-003.</title>
        <authorList>
            <person name="Shin S.H."/>
            <person name="Kim S."/>
            <person name="Kim J.Y."/>
        </authorList>
    </citation>
    <scope>NUCLEOTIDE SEQUENCE [LARGE SCALE GENOMIC DNA]</scope>
    <source>
        <strain evidence="9">HPL-003</strain>
    </source>
</reference>
<dbReference type="RefSeq" id="WP_014281686.1">
    <property type="nucleotide sequence ID" value="NC_016641.1"/>
</dbReference>
<proteinExistence type="inferred from homology"/>
<organism evidence="8 9">
    <name type="scientific">Paenibacillus terrae (strain HPL-003)</name>
    <dbReference type="NCBI Taxonomy" id="985665"/>
    <lineage>
        <taxon>Bacteria</taxon>
        <taxon>Bacillati</taxon>
        <taxon>Bacillota</taxon>
        <taxon>Bacilli</taxon>
        <taxon>Bacillales</taxon>
        <taxon>Paenibacillaceae</taxon>
        <taxon>Paenibacillus</taxon>
    </lineage>
</organism>
<dbReference type="SUPFAM" id="SSF49899">
    <property type="entry name" value="Concanavalin A-like lectins/glucanases"/>
    <property type="match status" value="1"/>
</dbReference>
<dbReference type="InterPro" id="IPR006710">
    <property type="entry name" value="Glyco_hydro_43"/>
</dbReference>
<evidence type="ECO:0000256" key="3">
    <source>
        <dbReference type="ARBA" id="ARBA00023295"/>
    </source>
</evidence>
<gene>
    <name evidence="8" type="ordered locus">HPL003_21275</name>
</gene>
<dbReference type="InterPro" id="IPR051795">
    <property type="entry name" value="Glycosyl_Hydrlase_43"/>
</dbReference>
<feature type="domain" description="Beta-xylosidase C-terminal Concanavalin A-like" evidence="7">
    <location>
        <begin position="307"/>
        <end position="497"/>
    </location>
</feature>
<name>G7VPB2_PAETH</name>
<dbReference type="SUPFAM" id="SSF75005">
    <property type="entry name" value="Arabinanase/levansucrase/invertase"/>
    <property type="match status" value="1"/>
</dbReference>
<dbReference type="KEGG" id="pta:HPL003_21275"/>
<dbReference type="Pfam" id="PF17851">
    <property type="entry name" value="GH43_C2"/>
    <property type="match status" value="1"/>
</dbReference>
<evidence type="ECO:0000256" key="5">
    <source>
        <dbReference type="PIRSR" id="PIRSR606710-2"/>
    </source>
</evidence>
<dbReference type="GO" id="GO:0004553">
    <property type="term" value="F:hydrolase activity, hydrolyzing O-glycosyl compounds"/>
    <property type="evidence" value="ECO:0007669"/>
    <property type="project" value="InterPro"/>
</dbReference>
<dbReference type="EMBL" id="CP003107">
    <property type="protein sequence ID" value="AET60989.1"/>
    <property type="molecule type" value="Genomic_DNA"/>
</dbReference>
<reference evidence="8 9" key="3">
    <citation type="journal article" date="2012" name="J. Bacteriol.">
        <title>Genome Sequence of Paenibacillus terrae HPL-003, a Xylanase-Producing Bacterium Isolated from Soil Found in Forest Residue.</title>
        <authorList>
            <person name="Shin S.H."/>
            <person name="Kim S."/>
            <person name="Kim J.Y."/>
            <person name="Song H.Y."/>
            <person name="Cho S.J."/>
            <person name="Kim D.R."/>
            <person name="Lee K.I."/>
            <person name="Lim H.K."/>
            <person name="Park N.J."/>
            <person name="Hwang I.T."/>
            <person name="Yang K.S."/>
        </authorList>
    </citation>
    <scope>NUCLEOTIDE SEQUENCE [LARGE SCALE GENOMIC DNA]</scope>
    <source>
        <strain evidence="8 9">HPL-003</strain>
    </source>
</reference>
<evidence type="ECO:0000259" key="7">
    <source>
        <dbReference type="Pfam" id="PF17851"/>
    </source>
</evidence>
<keyword evidence="3 6" id="KW-0326">Glycosidase</keyword>
<dbReference type="OrthoDB" id="9801455at2"/>
<dbReference type="eggNOG" id="COG3507">
    <property type="taxonomic scope" value="Bacteria"/>
</dbReference>
<sequence length="505" mass="57635">MIMITNPVLWADVPDVSVIRVENVYYMVSTSMHSMPGCPIMKSKNLMNWEIVNYVFETLEDNDAHNLLDGKGIYGQGSWAASLRFHKGMFYICFSCNDMNRFYVYRTADIERGSWKRSVIEGLHHDPALLFDDDRVFVIYGNGHIRITELTADAAAIKPDGVHQPLFETELEGIALRCEGCHAYRLEGYYYLFFIDWPSMGLRRRRQLVYRSRELLGPYDHRVLIEDDMGYHNYGVAQGGIVDSETGEWYAVLFQDRDAVGRVPCVLPVSWANNWPVIGVNDKALVSFEAPLPPSEQKPLVISDGFDYSDNLLALNWQWNHNPDNSKWSVIERQGWLRLKTGHPASSVEYARNTLTQRTEGPACSGSLLLDTKGMKPGDHAGLVAFASQFGTVGVQVDERGEHRVVMTVKGEDGNEIITESLSYGESRIYLKIDFNFEDSVDEAYFYYSTDGEDWDSLGHALQMKYTLHHFMGYRIGLFNYTVKGIGGYADFDDFLYIKKERFSN</sequence>
<evidence type="ECO:0000256" key="6">
    <source>
        <dbReference type="RuleBase" id="RU361187"/>
    </source>
</evidence>
<dbReference type="STRING" id="985665.HPL003_21275"/>
<dbReference type="PANTHER" id="PTHR42812">
    <property type="entry name" value="BETA-XYLOSIDASE"/>
    <property type="match status" value="1"/>
</dbReference>
<dbReference type="AlphaFoldDB" id="G7VPB2"/>
<dbReference type="Gene3D" id="2.115.10.20">
    <property type="entry name" value="Glycosyl hydrolase domain, family 43"/>
    <property type="match status" value="1"/>
</dbReference>
<evidence type="ECO:0000256" key="4">
    <source>
        <dbReference type="PIRSR" id="PIRSR606710-1"/>
    </source>
</evidence>
<accession>G7VPB2</accession>
<feature type="active site" description="Proton acceptor" evidence="4">
    <location>
        <position position="15"/>
    </location>
</feature>